<protein>
    <submittedName>
        <fullName evidence="1">Uncharacterized protein</fullName>
    </submittedName>
</protein>
<name>A0A4V1K1W6_9FIRM</name>
<dbReference type="Proteomes" id="UP000289166">
    <property type="component" value="Unassembled WGS sequence"/>
</dbReference>
<organism evidence="1 2">
    <name type="scientific">Acetivibrio mesophilus</name>
    <dbReference type="NCBI Taxonomy" id="2487273"/>
    <lineage>
        <taxon>Bacteria</taxon>
        <taxon>Bacillati</taxon>
        <taxon>Bacillota</taxon>
        <taxon>Clostridia</taxon>
        <taxon>Eubacteriales</taxon>
        <taxon>Oscillospiraceae</taxon>
        <taxon>Acetivibrio</taxon>
    </lineage>
</organism>
<reference evidence="2" key="1">
    <citation type="submission" date="2018-11" db="EMBL/GenBank/DDBJ databases">
        <title>Genome sequencing of a novel mesophilic and cellulolytic organism within the genus Hungateiclostridium.</title>
        <authorList>
            <person name="Rettenmaier R."/>
            <person name="Liebl W."/>
            <person name="Zverlov V."/>
        </authorList>
    </citation>
    <scope>NUCLEOTIDE SEQUENCE [LARGE SCALE GENOMIC DNA]</scope>
    <source>
        <strain evidence="2">N2K1</strain>
    </source>
</reference>
<keyword evidence="2" id="KW-1185">Reference proteome</keyword>
<accession>A0A4V1K1W6</accession>
<dbReference type="RefSeq" id="WP_083225129.1">
    <property type="nucleotide sequence ID" value="NZ_RLII01000022.1"/>
</dbReference>
<sequence>MKYKQINANTEEGFQDLEFSIEEYFQDENQNQIVRAIGLFEEETVGFEAVFKSDMVPGIKGNTIDNTAFCKGGVSLRSMGIVSDKFVQALAKLYNQKAKKNTMVKELKFTSFVLGGNPKNFPFEDLKFKLFYEDSFEKDSYAEVYLNVNIPKKIIELKEKDVDYRENICRALTGDYPNAFGRILKKIFKHGQ</sequence>
<dbReference type="EMBL" id="RLII01000022">
    <property type="protein sequence ID" value="RXE58219.1"/>
    <property type="molecule type" value="Genomic_DNA"/>
</dbReference>
<evidence type="ECO:0000313" key="2">
    <source>
        <dbReference type="Proteomes" id="UP000289166"/>
    </source>
</evidence>
<dbReference type="AlphaFoldDB" id="A0A4V1K1W6"/>
<comment type="caution">
    <text evidence="1">The sequence shown here is derived from an EMBL/GenBank/DDBJ whole genome shotgun (WGS) entry which is preliminary data.</text>
</comment>
<gene>
    <name evidence="1" type="ORF">EFD62_13635</name>
</gene>
<proteinExistence type="predicted"/>
<evidence type="ECO:0000313" key="1">
    <source>
        <dbReference type="EMBL" id="RXE58219.1"/>
    </source>
</evidence>
<dbReference type="OrthoDB" id="2989979at2"/>